<gene>
    <name evidence="2" type="ORF">UFOPK3773_01011</name>
</gene>
<sequence>MSKPVVGGNRRVDKVLAAGFLDGLAEMSLDELRDRRREADQEEADLSYLRRMLHGRLDIVRAEIEQRANPGEGNLVERLATILADPDRGVRGSGRHMTAQPSRVDEHRRRVEQVIADAVVSDVTHRSDDELAQAVVDLCAHEAEVSEVRREVQQVADALGGELTRRYREGLASVDDVLARAQGSSASATE</sequence>
<feature type="domain" description="RsiG-like" evidence="1">
    <location>
        <begin position="120"/>
        <end position="180"/>
    </location>
</feature>
<protein>
    <submittedName>
        <fullName evidence="2">Unannotated protein</fullName>
    </submittedName>
</protein>
<dbReference type="InterPro" id="IPR049575">
    <property type="entry name" value="RsiG-like"/>
</dbReference>
<reference evidence="2" key="1">
    <citation type="submission" date="2020-05" db="EMBL/GenBank/DDBJ databases">
        <authorList>
            <person name="Chiriac C."/>
            <person name="Salcher M."/>
            <person name="Ghai R."/>
            <person name="Kavagutti S V."/>
        </authorList>
    </citation>
    <scope>NUCLEOTIDE SEQUENCE</scope>
</reference>
<evidence type="ECO:0000259" key="1">
    <source>
        <dbReference type="Pfam" id="PF22802"/>
    </source>
</evidence>
<evidence type="ECO:0000313" key="2">
    <source>
        <dbReference type="EMBL" id="CAB4943874.1"/>
    </source>
</evidence>
<proteinExistence type="predicted"/>
<dbReference type="EMBL" id="CAFBNF010000100">
    <property type="protein sequence ID" value="CAB4943874.1"/>
    <property type="molecule type" value="Genomic_DNA"/>
</dbReference>
<accession>A0A6J7JNJ0</accession>
<dbReference type="InterPro" id="IPR055209">
    <property type="entry name" value="RsiG-like_dom"/>
</dbReference>
<dbReference type="Pfam" id="PF22802">
    <property type="entry name" value="RsiG"/>
    <property type="match status" value="2"/>
</dbReference>
<dbReference type="CDD" id="cd21107">
    <property type="entry name" value="RsiG"/>
    <property type="match status" value="1"/>
</dbReference>
<dbReference type="AlphaFoldDB" id="A0A6J7JNJ0"/>
<organism evidence="2">
    <name type="scientific">freshwater metagenome</name>
    <dbReference type="NCBI Taxonomy" id="449393"/>
    <lineage>
        <taxon>unclassified sequences</taxon>
        <taxon>metagenomes</taxon>
        <taxon>ecological metagenomes</taxon>
    </lineage>
</organism>
<feature type="domain" description="RsiG-like" evidence="1">
    <location>
        <begin position="21"/>
        <end position="83"/>
    </location>
</feature>
<name>A0A6J7JNJ0_9ZZZZ</name>